<accession>A0A4C1Y4Y9</accession>
<gene>
    <name evidence="1" type="ORF">EVAR_48974_1</name>
</gene>
<name>A0A4C1Y4Y9_EUMVA</name>
<reference evidence="1 2" key="1">
    <citation type="journal article" date="2019" name="Commun. Biol.">
        <title>The bagworm genome reveals a unique fibroin gene that provides high tensile strength.</title>
        <authorList>
            <person name="Kono N."/>
            <person name="Nakamura H."/>
            <person name="Ohtoshi R."/>
            <person name="Tomita M."/>
            <person name="Numata K."/>
            <person name="Arakawa K."/>
        </authorList>
    </citation>
    <scope>NUCLEOTIDE SEQUENCE [LARGE SCALE GENOMIC DNA]</scope>
</reference>
<dbReference type="EMBL" id="BGZK01001092">
    <property type="protein sequence ID" value="GBP70966.1"/>
    <property type="molecule type" value="Genomic_DNA"/>
</dbReference>
<organism evidence="1 2">
    <name type="scientific">Eumeta variegata</name>
    <name type="common">Bagworm moth</name>
    <name type="synonym">Eumeta japonica</name>
    <dbReference type="NCBI Taxonomy" id="151549"/>
    <lineage>
        <taxon>Eukaryota</taxon>
        <taxon>Metazoa</taxon>
        <taxon>Ecdysozoa</taxon>
        <taxon>Arthropoda</taxon>
        <taxon>Hexapoda</taxon>
        <taxon>Insecta</taxon>
        <taxon>Pterygota</taxon>
        <taxon>Neoptera</taxon>
        <taxon>Endopterygota</taxon>
        <taxon>Lepidoptera</taxon>
        <taxon>Glossata</taxon>
        <taxon>Ditrysia</taxon>
        <taxon>Tineoidea</taxon>
        <taxon>Psychidae</taxon>
        <taxon>Oiketicinae</taxon>
        <taxon>Eumeta</taxon>
    </lineage>
</organism>
<keyword evidence="2" id="KW-1185">Reference proteome</keyword>
<dbReference type="Proteomes" id="UP000299102">
    <property type="component" value="Unassembled WGS sequence"/>
</dbReference>
<proteinExistence type="predicted"/>
<comment type="caution">
    <text evidence="1">The sequence shown here is derived from an EMBL/GenBank/DDBJ whole genome shotgun (WGS) entry which is preliminary data.</text>
</comment>
<dbReference type="AlphaFoldDB" id="A0A4C1Y4Y9"/>
<dbReference type="OrthoDB" id="264795at2759"/>
<evidence type="ECO:0000313" key="1">
    <source>
        <dbReference type="EMBL" id="GBP70966.1"/>
    </source>
</evidence>
<protein>
    <submittedName>
        <fullName evidence="1">Uncharacterized protein</fullName>
    </submittedName>
</protein>
<evidence type="ECO:0000313" key="2">
    <source>
        <dbReference type="Proteomes" id="UP000299102"/>
    </source>
</evidence>
<sequence>MVRQLLFYRIYSALFVVKSIRLCMSKNWTRVCHDRPDTHWHLKQMLEIAFFLFRPSIETISDRNALQSMMRWKDTSADLAATFQER</sequence>